<comment type="caution">
    <text evidence="3">The sequence shown here is derived from an EMBL/GenBank/DDBJ whole genome shotgun (WGS) entry which is preliminary data.</text>
</comment>
<dbReference type="Pfam" id="PF14362">
    <property type="entry name" value="DUF4407"/>
    <property type="match status" value="1"/>
</dbReference>
<name>A0A401XLX6_9FLAO</name>
<dbReference type="AlphaFoldDB" id="A0A401XLX6"/>
<gene>
    <name evidence="3" type="ORF">JCM31826_14920</name>
</gene>
<accession>A0A401XLX6</accession>
<dbReference type="EMBL" id="BHZE01000014">
    <property type="protein sequence ID" value="GCD78010.1"/>
    <property type="molecule type" value="Genomic_DNA"/>
</dbReference>
<keyword evidence="1" id="KW-0175">Coiled coil</keyword>
<feature type="transmembrane region" description="Helical" evidence="2">
    <location>
        <begin position="45"/>
        <end position="67"/>
    </location>
</feature>
<keyword evidence="4" id="KW-1185">Reference proteome</keyword>
<protein>
    <recommendedName>
        <fullName evidence="5">DUF4407 domain-containing protein</fullName>
    </recommendedName>
</protein>
<feature type="transmembrane region" description="Helical" evidence="2">
    <location>
        <begin position="223"/>
        <end position="242"/>
    </location>
</feature>
<evidence type="ECO:0000256" key="1">
    <source>
        <dbReference type="SAM" id="Coils"/>
    </source>
</evidence>
<organism evidence="3 4">
    <name type="scientific">Thermaurantimonas aggregans</name>
    <dbReference type="NCBI Taxonomy" id="2173829"/>
    <lineage>
        <taxon>Bacteria</taxon>
        <taxon>Pseudomonadati</taxon>
        <taxon>Bacteroidota</taxon>
        <taxon>Flavobacteriia</taxon>
        <taxon>Flavobacteriales</taxon>
        <taxon>Schleiferiaceae</taxon>
        <taxon>Thermaurantimonas</taxon>
    </lineage>
</organism>
<evidence type="ECO:0000313" key="3">
    <source>
        <dbReference type="EMBL" id="GCD78010.1"/>
    </source>
</evidence>
<feature type="coiled-coil region" evidence="1">
    <location>
        <begin position="91"/>
        <end position="118"/>
    </location>
</feature>
<evidence type="ECO:0008006" key="5">
    <source>
        <dbReference type="Google" id="ProtNLM"/>
    </source>
</evidence>
<feature type="transmembrane region" description="Helical" evidence="2">
    <location>
        <begin position="14"/>
        <end position="33"/>
    </location>
</feature>
<evidence type="ECO:0000313" key="4">
    <source>
        <dbReference type="Proteomes" id="UP000286715"/>
    </source>
</evidence>
<sequence length="281" mass="32898">MYVNPHETPEQENISYYVGAFAAFMVFVIERIILSIDKINKWIIIIRFILGILIAFIGSLVIDQFLFRGDIEIERNKVKGERIDHLVASRSKDLKDQLIKLEEEKNALLLKSDSIQKEVMKKPYTREVIFKEESTENNGSEIKDQKQTGNTKKVQIILVPNPGIEILKEIKEKTALINSQIQERQMNMQQLRENVTKEVEKSFGLIDDLKLLWNMVFSSWSSVIVYFVFAFFFVIVELLIVLMKSENNRNGVEDEYHEIVREILNINRMNRTRDTLNKVLN</sequence>
<dbReference type="InterPro" id="IPR025519">
    <property type="entry name" value="DUF4407"/>
</dbReference>
<proteinExistence type="predicted"/>
<keyword evidence="2" id="KW-0812">Transmembrane</keyword>
<evidence type="ECO:0000256" key="2">
    <source>
        <dbReference type="SAM" id="Phobius"/>
    </source>
</evidence>
<dbReference type="Proteomes" id="UP000286715">
    <property type="component" value="Unassembled WGS sequence"/>
</dbReference>
<keyword evidence="2" id="KW-0472">Membrane</keyword>
<reference evidence="3 4" key="1">
    <citation type="submission" date="2018-11" db="EMBL/GenBank/DDBJ databases">
        <title>Schleiferia aggregans sp. nov., a moderately thermophilic heterotrophic bacterium isolated from microbial mats at a terrestrial hot spring.</title>
        <authorList>
            <person name="Iino T."/>
            <person name="Ohkuma M."/>
            <person name="Haruta S."/>
        </authorList>
    </citation>
    <scope>NUCLEOTIDE SEQUENCE [LARGE SCALE GENOMIC DNA]</scope>
    <source>
        <strain evidence="3 4">LA</strain>
    </source>
</reference>
<keyword evidence="2" id="KW-1133">Transmembrane helix</keyword>